<dbReference type="Pfam" id="PF00656">
    <property type="entry name" value="Peptidase_C14"/>
    <property type="match status" value="1"/>
</dbReference>
<name>A0A9Q0FB46_9ROSI</name>
<accession>A0A9Q0FB46</accession>
<dbReference type="PANTHER" id="PTHR48104:SF2">
    <property type="entry name" value="METACASPASE-1-LIKE ISOFORM X1"/>
    <property type="match status" value="1"/>
</dbReference>
<dbReference type="GO" id="GO:0005737">
    <property type="term" value="C:cytoplasm"/>
    <property type="evidence" value="ECO:0007669"/>
    <property type="project" value="TreeGrafter"/>
</dbReference>
<protein>
    <recommendedName>
        <fullName evidence="2">Peptidase C14 caspase domain-containing protein</fullName>
    </recommendedName>
</protein>
<reference evidence="3" key="2">
    <citation type="journal article" date="2023" name="Plants (Basel)">
        <title>Annotation of the Turnera subulata (Passifloraceae) Draft Genome Reveals the S-Locus Evolved after the Divergence of Turneroideae from Passifloroideae in a Stepwise Manner.</title>
        <authorList>
            <person name="Henning P.M."/>
            <person name="Roalson E.H."/>
            <person name="Mir W."/>
            <person name="McCubbin A.G."/>
            <person name="Shore J.S."/>
        </authorList>
    </citation>
    <scope>NUCLEOTIDE SEQUENCE</scope>
    <source>
        <strain evidence="3">F60SS</strain>
    </source>
</reference>
<gene>
    <name evidence="3" type="ORF">Tsubulata_032973</name>
</gene>
<dbReference type="InterPro" id="IPR029030">
    <property type="entry name" value="Caspase-like_dom_sf"/>
</dbReference>
<dbReference type="PANTHER" id="PTHR48104">
    <property type="entry name" value="METACASPASE-4"/>
    <property type="match status" value="1"/>
</dbReference>
<feature type="non-terminal residue" evidence="3">
    <location>
        <position position="385"/>
    </location>
</feature>
<dbReference type="SUPFAM" id="SSF52129">
    <property type="entry name" value="Caspase-like"/>
    <property type="match status" value="1"/>
</dbReference>
<feature type="domain" description="Peptidase C14 caspase" evidence="2">
    <location>
        <begin position="114"/>
        <end position="373"/>
    </location>
</feature>
<reference evidence="3" key="1">
    <citation type="submission" date="2022-02" db="EMBL/GenBank/DDBJ databases">
        <authorList>
            <person name="Henning P.M."/>
            <person name="McCubbin A.G."/>
            <person name="Shore J.S."/>
        </authorList>
    </citation>
    <scope>NUCLEOTIDE SEQUENCE</scope>
    <source>
        <strain evidence="3">F60SS</strain>
        <tissue evidence="3">Leaves</tissue>
    </source>
</reference>
<comment type="caution">
    <text evidence="3">The sequence shown here is derived from an EMBL/GenBank/DDBJ whole genome shotgun (WGS) entry which is preliminary data.</text>
</comment>
<evidence type="ECO:0000313" key="4">
    <source>
        <dbReference type="Proteomes" id="UP001141552"/>
    </source>
</evidence>
<evidence type="ECO:0000313" key="3">
    <source>
        <dbReference type="EMBL" id="KAJ4827454.1"/>
    </source>
</evidence>
<sequence length="385" mass="43331">KNQEKYITKDQAGTNERGVICSGCRQRFSVTADQCPTCHTMNPLLTHQEKYITKDRLAGTNEKSCTKWFGGKIANKIKKGRSDYEGLAQASLNCKPSPLDVPEYSSSSGWRWPRKRALLIGVSYSKDRKHRLKGTINDVMNMRSFLIGNCGFREENILVLTEEEPEQQHIPTKRNILRALQWLVQGCKTGDSLVFYFSGHGVRQPDFEGDERDGFDETICPVDFMTEGLISDNEINSILVWPLKKGVTLHAIVDACHSGTILDLMHVWEDNSPPSGKTRKHTDGGLAISISACEDNQKAADTSALTGKEMNGALTHILIDTVKKHPGPITYCTLLDMIQERLDLVNKNVSIPVRILNRIFHNKILQRPQLSASEPFDVEKKHFRL</sequence>
<evidence type="ECO:0000259" key="2">
    <source>
        <dbReference type="Pfam" id="PF00656"/>
    </source>
</evidence>
<dbReference type="GO" id="GO:0006508">
    <property type="term" value="P:proteolysis"/>
    <property type="evidence" value="ECO:0007669"/>
    <property type="project" value="InterPro"/>
</dbReference>
<dbReference type="EMBL" id="JAKUCV010006410">
    <property type="protein sequence ID" value="KAJ4827454.1"/>
    <property type="molecule type" value="Genomic_DNA"/>
</dbReference>
<dbReference type="GO" id="GO:0004197">
    <property type="term" value="F:cysteine-type endopeptidase activity"/>
    <property type="evidence" value="ECO:0007669"/>
    <property type="project" value="InterPro"/>
</dbReference>
<proteinExistence type="inferred from homology"/>
<dbReference type="InterPro" id="IPR050452">
    <property type="entry name" value="Metacaspase"/>
</dbReference>
<dbReference type="AlphaFoldDB" id="A0A9Q0FB46"/>
<dbReference type="OrthoDB" id="3223806at2759"/>
<dbReference type="InterPro" id="IPR011600">
    <property type="entry name" value="Pept_C14_caspase"/>
</dbReference>
<dbReference type="Proteomes" id="UP001141552">
    <property type="component" value="Unassembled WGS sequence"/>
</dbReference>
<comment type="similarity">
    <text evidence="1">Belongs to the peptidase C14B family.</text>
</comment>
<keyword evidence="4" id="KW-1185">Reference proteome</keyword>
<organism evidence="3 4">
    <name type="scientific">Turnera subulata</name>
    <dbReference type="NCBI Taxonomy" id="218843"/>
    <lineage>
        <taxon>Eukaryota</taxon>
        <taxon>Viridiplantae</taxon>
        <taxon>Streptophyta</taxon>
        <taxon>Embryophyta</taxon>
        <taxon>Tracheophyta</taxon>
        <taxon>Spermatophyta</taxon>
        <taxon>Magnoliopsida</taxon>
        <taxon>eudicotyledons</taxon>
        <taxon>Gunneridae</taxon>
        <taxon>Pentapetalae</taxon>
        <taxon>rosids</taxon>
        <taxon>fabids</taxon>
        <taxon>Malpighiales</taxon>
        <taxon>Passifloraceae</taxon>
        <taxon>Turnera</taxon>
    </lineage>
</organism>
<dbReference type="Gene3D" id="3.40.50.12660">
    <property type="match status" value="1"/>
</dbReference>
<evidence type="ECO:0000256" key="1">
    <source>
        <dbReference type="ARBA" id="ARBA00009005"/>
    </source>
</evidence>